<evidence type="ECO:0000256" key="1">
    <source>
        <dbReference type="ARBA" id="ARBA00004651"/>
    </source>
</evidence>
<dbReference type="PANTHER" id="PTHR34582:SF6">
    <property type="entry name" value="UPF0702 TRANSMEMBRANE PROTEIN YCAP"/>
    <property type="match status" value="1"/>
</dbReference>
<accession>A0A3N5BFH6</accession>
<dbReference type="Pfam" id="PF04239">
    <property type="entry name" value="DUF421"/>
    <property type="match status" value="1"/>
</dbReference>
<feature type="transmembrane region" description="Helical" evidence="7">
    <location>
        <begin position="32"/>
        <end position="49"/>
    </location>
</feature>
<feature type="domain" description="YetF C-terminal" evidence="8">
    <location>
        <begin position="81"/>
        <end position="212"/>
    </location>
</feature>
<evidence type="ECO:0000256" key="7">
    <source>
        <dbReference type="SAM" id="Phobius"/>
    </source>
</evidence>
<proteinExistence type="inferred from homology"/>
<evidence type="ECO:0000256" key="3">
    <source>
        <dbReference type="ARBA" id="ARBA00022475"/>
    </source>
</evidence>
<dbReference type="AlphaFoldDB" id="A0A3N5BFH6"/>
<dbReference type="InterPro" id="IPR048454">
    <property type="entry name" value="YetF_N"/>
</dbReference>
<dbReference type="Pfam" id="PF20730">
    <property type="entry name" value="YetF_N"/>
    <property type="match status" value="1"/>
</dbReference>
<dbReference type="InterPro" id="IPR007353">
    <property type="entry name" value="DUF421"/>
</dbReference>
<comment type="subcellular location">
    <subcellularLocation>
        <location evidence="1">Cell membrane</location>
        <topology evidence="1">Multi-pass membrane protein</topology>
    </subcellularLocation>
</comment>
<evidence type="ECO:0000256" key="5">
    <source>
        <dbReference type="ARBA" id="ARBA00022989"/>
    </source>
</evidence>
<gene>
    <name evidence="10" type="ORF">EDD75_1912</name>
</gene>
<keyword evidence="11" id="KW-1185">Reference proteome</keyword>
<evidence type="ECO:0000259" key="9">
    <source>
        <dbReference type="Pfam" id="PF20730"/>
    </source>
</evidence>
<evidence type="ECO:0000313" key="11">
    <source>
        <dbReference type="Proteomes" id="UP000282654"/>
    </source>
</evidence>
<feature type="transmembrane region" description="Helical" evidence="7">
    <location>
        <begin position="61"/>
        <end position="80"/>
    </location>
</feature>
<keyword evidence="3" id="KW-1003">Cell membrane</keyword>
<dbReference type="GO" id="GO:0005886">
    <property type="term" value="C:plasma membrane"/>
    <property type="evidence" value="ECO:0007669"/>
    <property type="project" value="UniProtKB-SubCell"/>
</dbReference>
<evidence type="ECO:0000256" key="4">
    <source>
        <dbReference type="ARBA" id="ARBA00022692"/>
    </source>
</evidence>
<sequence length="235" mass="26208">MGLLEVVARTVIIYFVVLLMVRLMGKREIGQLSPFDFVVAIIIAEVAALPMEQPEIPLLRGLVPLFVLVALEIAFSYAILHSRWLRQLMCGRPQVVISNGRILNREMRRARYNLDDLLSQLREKGYPNPAEVAFAVLETSGRLSVVPWAEVQPPTRQDLGLKARPTGLPKVLVADGELLLPDLRAGGRERDWLEAALQARGLRPKDAFLVTLSPDGELFVSPREGFPLPTAKKED</sequence>
<comment type="caution">
    <text evidence="10">The sequence shown here is derived from an EMBL/GenBank/DDBJ whole genome shotgun (WGS) entry which is preliminary data.</text>
</comment>
<dbReference type="PANTHER" id="PTHR34582">
    <property type="entry name" value="UPF0702 TRANSMEMBRANE PROTEIN YCAP"/>
    <property type="match status" value="1"/>
</dbReference>
<comment type="similarity">
    <text evidence="2">Belongs to the UPF0702 family.</text>
</comment>
<feature type="domain" description="YetF-like N-terminal transmembrane" evidence="9">
    <location>
        <begin position="5"/>
        <end position="77"/>
    </location>
</feature>
<dbReference type="EMBL" id="RKRE01000003">
    <property type="protein sequence ID" value="RPF42801.1"/>
    <property type="molecule type" value="Genomic_DNA"/>
</dbReference>
<evidence type="ECO:0000313" key="10">
    <source>
        <dbReference type="EMBL" id="RPF42801.1"/>
    </source>
</evidence>
<evidence type="ECO:0000259" key="8">
    <source>
        <dbReference type="Pfam" id="PF04239"/>
    </source>
</evidence>
<dbReference type="InterPro" id="IPR023090">
    <property type="entry name" value="UPF0702_alpha/beta_dom_sf"/>
</dbReference>
<reference evidence="10 11" key="1">
    <citation type="submission" date="2018-11" db="EMBL/GenBank/DDBJ databases">
        <title>Genomic Encyclopedia of Type Strains, Phase IV (KMG-IV): sequencing the most valuable type-strain genomes for metagenomic binning, comparative biology and taxonomic classification.</title>
        <authorList>
            <person name="Goeker M."/>
        </authorList>
    </citation>
    <scope>NUCLEOTIDE SEQUENCE [LARGE SCALE GENOMIC DNA]</scope>
    <source>
        <strain evidence="10 11">DSM 102936</strain>
    </source>
</reference>
<keyword evidence="4 7" id="KW-0812">Transmembrane</keyword>
<feature type="transmembrane region" description="Helical" evidence="7">
    <location>
        <begin position="6"/>
        <end position="25"/>
    </location>
</feature>
<dbReference type="Gene3D" id="3.30.240.20">
    <property type="entry name" value="bsu07140 like domains"/>
    <property type="match status" value="2"/>
</dbReference>
<protein>
    <submittedName>
        <fullName evidence="10">Uncharacterized membrane protein YcaP (DUF421 family)</fullName>
    </submittedName>
</protein>
<organism evidence="10 11">
    <name type="scientific">Thermodesulfitimonas autotrophica</name>
    <dbReference type="NCBI Taxonomy" id="1894989"/>
    <lineage>
        <taxon>Bacteria</taxon>
        <taxon>Bacillati</taxon>
        <taxon>Bacillota</taxon>
        <taxon>Clostridia</taxon>
        <taxon>Thermoanaerobacterales</taxon>
        <taxon>Thermoanaerobacteraceae</taxon>
        <taxon>Thermodesulfitimonas</taxon>
    </lineage>
</organism>
<dbReference type="Proteomes" id="UP000282654">
    <property type="component" value="Unassembled WGS sequence"/>
</dbReference>
<keyword evidence="6 7" id="KW-0472">Membrane</keyword>
<keyword evidence="5 7" id="KW-1133">Transmembrane helix</keyword>
<name>A0A3N5BFH6_9THEO</name>
<evidence type="ECO:0000256" key="6">
    <source>
        <dbReference type="ARBA" id="ARBA00023136"/>
    </source>
</evidence>
<evidence type="ECO:0000256" key="2">
    <source>
        <dbReference type="ARBA" id="ARBA00006448"/>
    </source>
</evidence>